<gene>
    <name evidence="2" type="ORF">LR394_06065</name>
</gene>
<evidence type="ECO:0000313" key="2">
    <source>
        <dbReference type="EMBL" id="MCD5310452.1"/>
    </source>
</evidence>
<evidence type="ECO:0000256" key="1">
    <source>
        <dbReference type="SAM" id="MobiDB-lite"/>
    </source>
</evidence>
<comment type="caution">
    <text evidence="2">The sequence shown here is derived from an EMBL/GenBank/DDBJ whole genome shotgun (WGS) entry which is preliminary data.</text>
</comment>
<proteinExistence type="predicted"/>
<dbReference type="EMBL" id="JAJOMB010000003">
    <property type="protein sequence ID" value="MCD5310452.1"/>
    <property type="molecule type" value="Genomic_DNA"/>
</dbReference>
<accession>A0A9X1SSA3</accession>
<dbReference type="Proteomes" id="UP001138997">
    <property type="component" value="Unassembled WGS sequence"/>
</dbReference>
<feature type="region of interest" description="Disordered" evidence="1">
    <location>
        <begin position="197"/>
        <end position="224"/>
    </location>
</feature>
<dbReference type="Gene3D" id="3.40.50.410">
    <property type="entry name" value="von Willebrand factor, type A domain"/>
    <property type="match status" value="1"/>
</dbReference>
<reference evidence="2" key="1">
    <citation type="submission" date="2021-11" db="EMBL/GenBank/DDBJ databases">
        <title>Streptomyces corallinus and Kineosporia corallina sp. nov., two new coral-derived marine actinobacteria.</title>
        <authorList>
            <person name="Buangrab K."/>
            <person name="Sutthacheep M."/>
            <person name="Yeemin T."/>
            <person name="Harunari E."/>
            <person name="Igarashi Y."/>
            <person name="Sripreechasak P."/>
            <person name="Kanchanasin P."/>
            <person name="Tanasupawat S."/>
            <person name="Phongsopitanun W."/>
        </authorList>
    </citation>
    <scope>NUCLEOTIDE SEQUENCE</scope>
    <source>
        <strain evidence="2">JCM 31032</strain>
    </source>
</reference>
<protein>
    <submittedName>
        <fullName evidence="2">VWA domain-containing protein</fullName>
    </submittedName>
</protein>
<name>A0A9X1SSA3_9ACTN</name>
<sequence length="224" mass="23837">MTDPNFTAIAVVMDRSGSMAGIARDAEQALAAFIAEQAGLPGRCTIRLADFDTEYTTVYPSTPIDQAPAYELRPRGGTALLDALGRTITEFGEELAALPEDQRPGNVVLVVQTDGHENSSQEWTHEQVLASITRQSDEYGWNFVFLGANQDAIDAGGRLGFKAEASITYAASGAGVRSAMKSASSYVGAARRGEAAGFTAADRQAATSEPQPQPERSSRRRFGS</sequence>
<dbReference type="RefSeq" id="WP_231439388.1">
    <property type="nucleotide sequence ID" value="NZ_JAJOMB010000003.1"/>
</dbReference>
<evidence type="ECO:0000313" key="3">
    <source>
        <dbReference type="Proteomes" id="UP001138997"/>
    </source>
</evidence>
<dbReference type="SUPFAM" id="SSF53300">
    <property type="entry name" value="vWA-like"/>
    <property type="match status" value="1"/>
</dbReference>
<organism evidence="2 3">
    <name type="scientific">Kineosporia babensis</name>
    <dbReference type="NCBI Taxonomy" id="499548"/>
    <lineage>
        <taxon>Bacteria</taxon>
        <taxon>Bacillati</taxon>
        <taxon>Actinomycetota</taxon>
        <taxon>Actinomycetes</taxon>
        <taxon>Kineosporiales</taxon>
        <taxon>Kineosporiaceae</taxon>
        <taxon>Kineosporia</taxon>
    </lineage>
</organism>
<dbReference type="InterPro" id="IPR036465">
    <property type="entry name" value="vWFA_dom_sf"/>
</dbReference>
<dbReference type="CDD" id="cd00198">
    <property type="entry name" value="vWFA"/>
    <property type="match status" value="1"/>
</dbReference>
<keyword evidence="3" id="KW-1185">Reference proteome</keyword>
<dbReference type="AlphaFoldDB" id="A0A9X1SSA3"/>